<comment type="caution">
    <text evidence="1">The sequence shown here is derived from an EMBL/GenBank/DDBJ whole genome shotgun (WGS) entry which is preliminary data.</text>
</comment>
<dbReference type="InterPro" id="IPR052608">
    <property type="entry name" value="U-box_domain_protein"/>
</dbReference>
<dbReference type="SMART" id="SM00185">
    <property type="entry name" value="ARM"/>
    <property type="match status" value="2"/>
</dbReference>
<dbReference type="SUPFAM" id="SSF48371">
    <property type="entry name" value="ARM repeat"/>
    <property type="match status" value="1"/>
</dbReference>
<reference evidence="1" key="1">
    <citation type="submission" date="2021-03" db="EMBL/GenBank/DDBJ databases">
        <authorList>
            <person name="Li Z."/>
            <person name="Yang C."/>
        </authorList>
    </citation>
    <scope>NUCLEOTIDE SEQUENCE</scope>
    <source>
        <strain evidence="1">Dzin_1.0</strain>
        <tissue evidence="1">Leaf</tissue>
    </source>
</reference>
<gene>
    <name evidence="1" type="ORF">J5N97_005137</name>
</gene>
<dbReference type="OrthoDB" id="10064100at2759"/>
<name>A0A9D5D7J6_9LILI</name>
<reference evidence="1" key="2">
    <citation type="journal article" date="2022" name="Hortic Res">
        <title>The genome of Dioscorea zingiberensis sheds light on the biosynthesis, origin and evolution of the medicinally important diosgenin saponins.</title>
        <authorList>
            <person name="Li Y."/>
            <person name="Tan C."/>
            <person name="Li Z."/>
            <person name="Guo J."/>
            <person name="Li S."/>
            <person name="Chen X."/>
            <person name="Wang C."/>
            <person name="Dai X."/>
            <person name="Yang H."/>
            <person name="Song W."/>
            <person name="Hou L."/>
            <person name="Xu J."/>
            <person name="Tong Z."/>
            <person name="Xu A."/>
            <person name="Yuan X."/>
            <person name="Wang W."/>
            <person name="Yang Q."/>
            <person name="Chen L."/>
            <person name="Sun Z."/>
            <person name="Wang K."/>
            <person name="Pan B."/>
            <person name="Chen J."/>
            <person name="Bao Y."/>
            <person name="Liu F."/>
            <person name="Qi X."/>
            <person name="Gang D.R."/>
            <person name="Wen J."/>
            <person name="Li J."/>
        </authorList>
    </citation>
    <scope>NUCLEOTIDE SEQUENCE</scope>
    <source>
        <strain evidence="1">Dzin_1.0</strain>
    </source>
</reference>
<dbReference type="InterPro" id="IPR011989">
    <property type="entry name" value="ARM-like"/>
</dbReference>
<dbReference type="AlphaFoldDB" id="A0A9D5D7J6"/>
<dbReference type="EMBL" id="JAGGNH010000001">
    <property type="protein sequence ID" value="KAJ0986781.1"/>
    <property type="molecule type" value="Genomic_DNA"/>
</dbReference>
<evidence type="ECO:0000313" key="2">
    <source>
        <dbReference type="Proteomes" id="UP001085076"/>
    </source>
</evidence>
<dbReference type="InterPro" id="IPR016024">
    <property type="entry name" value="ARM-type_fold"/>
</dbReference>
<dbReference type="InterPro" id="IPR000225">
    <property type="entry name" value="Armadillo"/>
</dbReference>
<dbReference type="Proteomes" id="UP001085076">
    <property type="component" value="Miscellaneous, Linkage group lg01"/>
</dbReference>
<accession>A0A9D5D7J6</accession>
<organism evidence="1 2">
    <name type="scientific">Dioscorea zingiberensis</name>
    <dbReference type="NCBI Taxonomy" id="325984"/>
    <lineage>
        <taxon>Eukaryota</taxon>
        <taxon>Viridiplantae</taxon>
        <taxon>Streptophyta</taxon>
        <taxon>Embryophyta</taxon>
        <taxon>Tracheophyta</taxon>
        <taxon>Spermatophyta</taxon>
        <taxon>Magnoliopsida</taxon>
        <taxon>Liliopsida</taxon>
        <taxon>Dioscoreales</taxon>
        <taxon>Dioscoreaceae</taxon>
        <taxon>Dioscorea</taxon>
    </lineage>
</organism>
<keyword evidence="2" id="KW-1185">Reference proteome</keyword>
<protein>
    <submittedName>
        <fullName evidence="1">Uncharacterized protein</fullName>
    </submittedName>
</protein>
<dbReference type="PANTHER" id="PTHR45958">
    <property type="entry name" value="RING-TYPE E3 UBIQUITIN TRANSFERASE"/>
    <property type="match status" value="1"/>
</dbReference>
<proteinExistence type="predicted"/>
<dbReference type="PANTHER" id="PTHR45958:SF4">
    <property type="entry name" value="U-BOX DOMAIN-CONTAINING PROTEIN 42-RELATED"/>
    <property type="match status" value="1"/>
</dbReference>
<evidence type="ECO:0000313" key="1">
    <source>
        <dbReference type="EMBL" id="KAJ0986781.1"/>
    </source>
</evidence>
<dbReference type="Gene3D" id="1.25.10.10">
    <property type="entry name" value="Leucine-rich Repeat Variant"/>
    <property type="match status" value="1"/>
</dbReference>
<sequence length="270" mass="30419">MSNESKDEKINLTKSLLSSISEIMSAVLTVDIEKEKLLEFEATSTDISGHIRSCSGEIRTGRHERHYLEGLVGILLRFTTTLYDHEVLHMAKEQNLVTVFSELLTRKAMSDEVRRMSAIGLENLSSESVKLSKPAMEMKASPQGGQIPTQGLQHWVKKGKKSEAMSSAQREHAHHPPHSCLLESRALEKLIRCLEHENVKVVDAALSAICTLLDAKRWMWTRVWRNGERIGSEISGDGELSDVLVDAYHHGNSSIRQLAHNMLRHLKRKP</sequence>